<reference evidence="7" key="1">
    <citation type="submission" date="2021-01" db="EMBL/GenBank/DDBJ databases">
        <authorList>
            <person name="Corre E."/>
            <person name="Pelletier E."/>
            <person name="Niang G."/>
            <person name="Scheremetjew M."/>
            <person name="Finn R."/>
            <person name="Kale V."/>
            <person name="Holt S."/>
            <person name="Cochrane G."/>
            <person name="Meng A."/>
            <person name="Brown T."/>
            <person name="Cohen L."/>
        </authorList>
    </citation>
    <scope>NUCLEOTIDE SEQUENCE</scope>
    <source>
        <strain evidence="7">MM31A-1</strain>
    </source>
</reference>
<evidence type="ECO:0000256" key="5">
    <source>
        <dbReference type="SAM" id="MobiDB-lite"/>
    </source>
</evidence>
<dbReference type="GO" id="GO:0003729">
    <property type="term" value="F:mRNA binding"/>
    <property type="evidence" value="ECO:0007669"/>
    <property type="project" value="TreeGrafter"/>
</dbReference>
<evidence type="ECO:0000313" key="7">
    <source>
        <dbReference type="EMBL" id="CAE0467228.1"/>
    </source>
</evidence>
<evidence type="ECO:0000256" key="3">
    <source>
        <dbReference type="ARBA" id="ARBA00022490"/>
    </source>
</evidence>
<evidence type="ECO:0000256" key="2">
    <source>
        <dbReference type="ARBA" id="ARBA00008778"/>
    </source>
</evidence>
<keyword evidence="4" id="KW-0507">mRNA processing</keyword>
<dbReference type="GO" id="GO:0008047">
    <property type="term" value="F:enzyme activator activity"/>
    <property type="evidence" value="ECO:0007669"/>
    <property type="project" value="InterPro"/>
</dbReference>
<evidence type="ECO:0000256" key="4">
    <source>
        <dbReference type="ARBA" id="ARBA00022664"/>
    </source>
</evidence>
<sequence>MAPIQINEAAKRAANLRVLQKTDPTTIDIIGSAPHAVLYEFNTSAVQWEKQNVEGSLFVTQHSQSPKYKIIVMNRNSKENLEVPLAASFQMQVREPYLIFRLDKGDKQAADDKQQIKGIWFHNGNERQKIHDVLSKVVKTLSVPGGQEVQTKCQNASPAPRTVSKKEAAASLMAALKISGSSSTTPVPQQKQQQQVKTPTNVQQTQAPKEEEATIQNMVLDKKSLQLSLMSLLNDDRFLDLIHAQYLKVARARENNSTPKK</sequence>
<dbReference type="GO" id="GO:0000932">
    <property type="term" value="C:P-body"/>
    <property type="evidence" value="ECO:0007669"/>
    <property type="project" value="TreeGrafter"/>
</dbReference>
<feature type="region of interest" description="Disordered" evidence="5">
    <location>
        <begin position="180"/>
        <end position="210"/>
    </location>
</feature>
<organism evidence="7">
    <name type="scientific">Chaetoceros debilis</name>
    <dbReference type="NCBI Taxonomy" id="122233"/>
    <lineage>
        <taxon>Eukaryota</taxon>
        <taxon>Sar</taxon>
        <taxon>Stramenopiles</taxon>
        <taxon>Ochrophyta</taxon>
        <taxon>Bacillariophyta</taxon>
        <taxon>Coscinodiscophyceae</taxon>
        <taxon>Chaetocerotophycidae</taxon>
        <taxon>Chaetocerotales</taxon>
        <taxon>Chaetocerotaceae</taxon>
        <taxon>Chaetoceros</taxon>
    </lineage>
</organism>
<proteinExistence type="inferred from homology"/>
<dbReference type="EMBL" id="HBIO01015668">
    <property type="protein sequence ID" value="CAE0467227.1"/>
    <property type="molecule type" value="Transcribed_RNA"/>
</dbReference>
<feature type="compositionally biased region" description="Low complexity" evidence="5">
    <location>
        <begin position="184"/>
        <end position="206"/>
    </location>
</feature>
<protein>
    <recommendedName>
        <fullName evidence="8">mRNA-decapping enzyme C-terminal domain-containing protein</fullName>
    </recommendedName>
</protein>
<dbReference type="PANTHER" id="PTHR16290">
    <property type="entry name" value="TRANSCRIPTION FACTOR SMIF DECAPPING ENZYME DCP1"/>
    <property type="match status" value="1"/>
</dbReference>
<gene>
    <name evidence="6" type="ORF">CDEB00056_LOCUS12079</name>
    <name evidence="7" type="ORF">CDEB00056_LOCUS12080</name>
</gene>
<comment type="subcellular location">
    <subcellularLocation>
        <location evidence="1">Cytoplasm</location>
    </subcellularLocation>
</comment>
<dbReference type="CDD" id="cd09804">
    <property type="entry name" value="Dcp1"/>
    <property type="match status" value="1"/>
</dbReference>
<evidence type="ECO:0008006" key="8">
    <source>
        <dbReference type="Google" id="ProtNLM"/>
    </source>
</evidence>
<evidence type="ECO:0000313" key="6">
    <source>
        <dbReference type="EMBL" id="CAE0467227.1"/>
    </source>
</evidence>
<dbReference type="GO" id="GO:0031087">
    <property type="term" value="P:deadenylation-independent decapping of nuclear-transcribed mRNA"/>
    <property type="evidence" value="ECO:0007669"/>
    <property type="project" value="TreeGrafter"/>
</dbReference>
<dbReference type="SUPFAM" id="SSF50729">
    <property type="entry name" value="PH domain-like"/>
    <property type="match status" value="1"/>
</dbReference>
<dbReference type="GO" id="GO:0006397">
    <property type="term" value="P:mRNA processing"/>
    <property type="evidence" value="ECO:0007669"/>
    <property type="project" value="UniProtKB-KW"/>
</dbReference>
<dbReference type="EMBL" id="HBIO01015669">
    <property type="protein sequence ID" value="CAE0467228.1"/>
    <property type="molecule type" value="Transcribed_RNA"/>
</dbReference>
<dbReference type="InterPro" id="IPR010334">
    <property type="entry name" value="Dcp1"/>
</dbReference>
<dbReference type="Pfam" id="PF06058">
    <property type="entry name" value="DCP1"/>
    <property type="match status" value="1"/>
</dbReference>
<name>A0A6S8VKP0_9STRA</name>
<dbReference type="Gene3D" id="2.30.29.30">
    <property type="entry name" value="Pleckstrin-homology domain (PH domain)/Phosphotyrosine-binding domain (PTB)"/>
    <property type="match status" value="1"/>
</dbReference>
<dbReference type="PANTHER" id="PTHR16290:SF0">
    <property type="entry name" value="DECAPPING PROTEIN 1, ISOFORM A"/>
    <property type="match status" value="1"/>
</dbReference>
<accession>A0A6S8VKP0</accession>
<dbReference type="InterPro" id="IPR011993">
    <property type="entry name" value="PH-like_dom_sf"/>
</dbReference>
<comment type="similarity">
    <text evidence="2">Belongs to the DCP1 family.</text>
</comment>
<keyword evidence="3" id="KW-0963">Cytoplasm</keyword>
<evidence type="ECO:0000256" key="1">
    <source>
        <dbReference type="ARBA" id="ARBA00004496"/>
    </source>
</evidence>
<dbReference type="AlphaFoldDB" id="A0A6S8VKP0"/>
<dbReference type="GO" id="GO:0000290">
    <property type="term" value="P:deadenylation-dependent decapping of nuclear-transcribed mRNA"/>
    <property type="evidence" value="ECO:0007669"/>
    <property type="project" value="InterPro"/>
</dbReference>